<evidence type="ECO:0000256" key="1">
    <source>
        <dbReference type="ARBA" id="ARBA00004651"/>
    </source>
</evidence>
<evidence type="ECO:0000256" key="7">
    <source>
        <dbReference type="ARBA" id="ARBA00023136"/>
    </source>
</evidence>
<feature type="region of interest" description="Disordered" evidence="9">
    <location>
        <begin position="1"/>
        <end position="25"/>
    </location>
</feature>
<keyword evidence="7 8" id="KW-0472">Membrane</keyword>
<feature type="transmembrane region" description="Helical" evidence="8">
    <location>
        <begin position="335"/>
        <end position="355"/>
    </location>
</feature>
<keyword evidence="6 8" id="KW-1133">Transmembrane helix</keyword>
<dbReference type="PANTHER" id="PTHR46494:SF1">
    <property type="entry name" value="CORA FAMILY METAL ION TRANSPORTER (EUROFUNG)"/>
    <property type="match status" value="1"/>
</dbReference>
<keyword evidence="5 8" id="KW-0812">Transmembrane</keyword>
<keyword evidence="3 8" id="KW-0813">Transport</keyword>
<dbReference type="RefSeq" id="WP_345143244.1">
    <property type="nucleotide sequence ID" value="NZ_BAABAT010000073.1"/>
</dbReference>
<keyword evidence="8" id="KW-0406">Ion transport</keyword>
<dbReference type="InterPro" id="IPR045861">
    <property type="entry name" value="CorA_cytoplasmic_dom"/>
</dbReference>
<dbReference type="InterPro" id="IPR004488">
    <property type="entry name" value="Mg/Co-transport_prot_CorA"/>
</dbReference>
<keyword evidence="11" id="KW-1185">Reference proteome</keyword>
<evidence type="ECO:0000313" key="11">
    <source>
        <dbReference type="Proteomes" id="UP001500620"/>
    </source>
</evidence>
<keyword evidence="8" id="KW-0460">Magnesium</keyword>
<evidence type="ECO:0000256" key="2">
    <source>
        <dbReference type="ARBA" id="ARBA00009765"/>
    </source>
</evidence>
<comment type="subcellular location">
    <subcellularLocation>
        <location evidence="1">Cell membrane</location>
        <topology evidence="1">Multi-pass membrane protein</topology>
    </subcellularLocation>
    <subcellularLocation>
        <location evidence="8">Membrane</location>
        <topology evidence="8">Multi-pass membrane protein</topology>
    </subcellularLocation>
</comment>
<dbReference type="Proteomes" id="UP001500620">
    <property type="component" value="Unassembled WGS sequence"/>
</dbReference>
<dbReference type="Pfam" id="PF01544">
    <property type="entry name" value="CorA"/>
    <property type="match status" value="1"/>
</dbReference>
<dbReference type="EMBL" id="BAABAT010000073">
    <property type="protein sequence ID" value="GAA4263601.1"/>
    <property type="molecule type" value="Genomic_DNA"/>
</dbReference>
<sequence length="361" mass="40876">MGQFKGWRMPLTGSPADVVETPPQQPERHHDAVVDCALYIAGVRQPEQRTFAEMYEQAGETPDAFVWIGLHEPDEADFAAVASTFGLHPLAVEDALSPEQRPKIERYEDITFLAIRAASYVEHAELTETSEVIDTGSVRIFVAEKFVITVRHGAIGELRSVRADLEAHRKLLAQGPWAVVHAVYDRVVDVYLTIVAAIQRDLDHVEAKVFQRTAGIDIGHVYQLKRELVEFRSAVVPLQQPLAAILEGHLVQLPKEIRRYFRDVADHHNRVVDRVNAYDDLINSVLQARLTQVTVDQNNDMRKIAAWAAIAALQTAIAGIYGMNFKYMPELNWRYGYPIVLTIMLISSIILYRYLRRSGWL</sequence>
<dbReference type="Gene3D" id="1.20.58.340">
    <property type="entry name" value="Magnesium transport protein CorA, transmembrane region"/>
    <property type="match status" value="2"/>
</dbReference>
<name>A0ABP8DUK4_9ACTN</name>
<evidence type="ECO:0000256" key="4">
    <source>
        <dbReference type="ARBA" id="ARBA00022475"/>
    </source>
</evidence>
<organism evidence="10 11">
    <name type="scientific">Dactylosporangium darangshiense</name>
    <dbReference type="NCBI Taxonomy" id="579108"/>
    <lineage>
        <taxon>Bacteria</taxon>
        <taxon>Bacillati</taxon>
        <taxon>Actinomycetota</taxon>
        <taxon>Actinomycetes</taxon>
        <taxon>Micromonosporales</taxon>
        <taxon>Micromonosporaceae</taxon>
        <taxon>Dactylosporangium</taxon>
    </lineage>
</organism>
<dbReference type="NCBIfam" id="TIGR00383">
    <property type="entry name" value="corA"/>
    <property type="match status" value="1"/>
</dbReference>
<proteinExistence type="inferred from homology"/>
<dbReference type="InterPro" id="IPR002523">
    <property type="entry name" value="MgTranspt_CorA/ZnTranspt_ZntB"/>
</dbReference>
<comment type="caution">
    <text evidence="10">The sequence shown here is derived from an EMBL/GenBank/DDBJ whole genome shotgun (WGS) entry which is preliminary data.</text>
</comment>
<evidence type="ECO:0000256" key="6">
    <source>
        <dbReference type="ARBA" id="ARBA00022989"/>
    </source>
</evidence>
<comment type="similarity">
    <text evidence="2 8">Belongs to the CorA metal ion transporter (MIT) (TC 1.A.35) family.</text>
</comment>
<evidence type="ECO:0000256" key="5">
    <source>
        <dbReference type="ARBA" id="ARBA00022692"/>
    </source>
</evidence>
<evidence type="ECO:0000256" key="8">
    <source>
        <dbReference type="RuleBase" id="RU362010"/>
    </source>
</evidence>
<gene>
    <name evidence="10" type="primary">corA_3</name>
    <name evidence="8" type="synonym">corA</name>
    <name evidence="10" type="ORF">GCM10022255_109620</name>
</gene>
<dbReference type="CDD" id="cd12830">
    <property type="entry name" value="MtCorA-like"/>
    <property type="match status" value="1"/>
</dbReference>
<evidence type="ECO:0000256" key="9">
    <source>
        <dbReference type="SAM" id="MobiDB-lite"/>
    </source>
</evidence>
<dbReference type="SUPFAM" id="SSF143865">
    <property type="entry name" value="CorA soluble domain-like"/>
    <property type="match status" value="1"/>
</dbReference>
<dbReference type="Gene3D" id="3.30.460.20">
    <property type="entry name" value="CorA soluble domain-like"/>
    <property type="match status" value="1"/>
</dbReference>
<comment type="function">
    <text evidence="8">Mediates influx of magnesium ions.</text>
</comment>
<accession>A0ABP8DUK4</accession>
<evidence type="ECO:0000256" key="3">
    <source>
        <dbReference type="ARBA" id="ARBA00022448"/>
    </source>
</evidence>
<keyword evidence="4 8" id="KW-1003">Cell membrane</keyword>
<dbReference type="InterPro" id="IPR045863">
    <property type="entry name" value="CorA_TM1_TM2"/>
</dbReference>
<dbReference type="PANTHER" id="PTHR46494">
    <property type="entry name" value="CORA FAMILY METAL ION TRANSPORTER (EUROFUNG)"/>
    <property type="match status" value="1"/>
</dbReference>
<evidence type="ECO:0000313" key="10">
    <source>
        <dbReference type="EMBL" id="GAA4263601.1"/>
    </source>
</evidence>
<protein>
    <recommendedName>
        <fullName evidence="8">Magnesium transport protein CorA</fullName>
    </recommendedName>
</protein>
<feature type="transmembrane region" description="Helical" evidence="8">
    <location>
        <begin position="304"/>
        <end position="323"/>
    </location>
</feature>
<dbReference type="SUPFAM" id="SSF144083">
    <property type="entry name" value="Magnesium transport protein CorA, transmembrane region"/>
    <property type="match status" value="1"/>
</dbReference>
<reference evidence="11" key="1">
    <citation type="journal article" date="2019" name="Int. J. Syst. Evol. Microbiol.">
        <title>The Global Catalogue of Microorganisms (GCM) 10K type strain sequencing project: providing services to taxonomists for standard genome sequencing and annotation.</title>
        <authorList>
            <consortium name="The Broad Institute Genomics Platform"/>
            <consortium name="The Broad Institute Genome Sequencing Center for Infectious Disease"/>
            <person name="Wu L."/>
            <person name="Ma J."/>
        </authorList>
    </citation>
    <scope>NUCLEOTIDE SEQUENCE [LARGE SCALE GENOMIC DNA]</scope>
    <source>
        <strain evidence="11">JCM 17441</strain>
    </source>
</reference>